<organism evidence="1">
    <name type="scientific">marine sediment metagenome</name>
    <dbReference type="NCBI Taxonomy" id="412755"/>
    <lineage>
        <taxon>unclassified sequences</taxon>
        <taxon>metagenomes</taxon>
        <taxon>ecological metagenomes</taxon>
    </lineage>
</organism>
<dbReference type="EMBL" id="LAZR01009501">
    <property type="protein sequence ID" value="KKM72275.1"/>
    <property type="molecule type" value="Genomic_DNA"/>
</dbReference>
<dbReference type="AlphaFoldDB" id="A0A0F9M6L8"/>
<comment type="caution">
    <text evidence="1">The sequence shown here is derived from an EMBL/GenBank/DDBJ whole genome shotgun (WGS) entry which is preliminary data.</text>
</comment>
<protein>
    <submittedName>
        <fullName evidence="1">Uncharacterized protein</fullName>
    </submittedName>
</protein>
<proteinExistence type="predicted"/>
<name>A0A0F9M6L8_9ZZZZ</name>
<evidence type="ECO:0000313" key="1">
    <source>
        <dbReference type="EMBL" id="KKM72275.1"/>
    </source>
</evidence>
<reference evidence="1" key="1">
    <citation type="journal article" date="2015" name="Nature">
        <title>Complex archaea that bridge the gap between prokaryotes and eukaryotes.</title>
        <authorList>
            <person name="Spang A."/>
            <person name="Saw J.H."/>
            <person name="Jorgensen S.L."/>
            <person name="Zaremba-Niedzwiedzka K."/>
            <person name="Martijn J."/>
            <person name="Lind A.E."/>
            <person name="van Eijk R."/>
            <person name="Schleper C."/>
            <person name="Guy L."/>
            <person name="Ettema T.J."/>
        </authorList>
    </citation>
    <scope>NUCLEOTIDE SEQUENCE</scope>
</reference>
<sequence>MNYERDWNNQLNAARFAVECARLALPFYNGDRRSDVAAAIEIAERRANGEQIDSTIAYAVFARATRAAYAATAAYAAADAARVASATAWAAAHATNSPYTDDSAAAYVTYAAADASHAGVDSSEIQIAFARWVIRDLSRGRDLDEELRAAAGAAVVAGDEDLARQLLEYSRRRSVHR</sequence>
<gene>
    <name evidence="1" type="ORF">LCGC14_1422230</name>
</gene>
<accession>A0A0F9M6L8</accession>